<feature type="transmembrane region" description="Helical" evidence="1">
    <location>
        <begin position="20"/>
        <end position="45"/>
    </location>
</feature>
<protein>
    <recommendedName>
        <fullName evidence="4">Transmembrane protein</fullName>
    </recommendedName>
</protein>
<gene>
    <name evidence="2" type="ORF">JOL62DRAFT_577928</name>
</gene>
<dbReference type="EMBL" id="JBBPBF010000022">
    <property type="protein sequence ID" value="KAK7609551.1"/>
    <property type="molecule type" value="Genomic_DNA"/>
</dbReference>
<keyword evidence="3" id="KW-1185">Reference proteome</keyword>
<comment type="caution">
    <text evidence="2">The sequence shown here is derived from an EMBL/GenBank/DDBJ whole genome shotgun (WGS) entry which is preliminary data.</text>
</comment>
<keyword evidence="1" id="KW-0472">Membrane</keyword>
<evidence type="ECO:0000256" key="1">
    <source>
        <dbReference type="SAM" id="Phobius"/>
    </source>
</evidence>
<reference evidence="2 3" key="1">
    <citation type="submission" date="2024-04" db="EMBL/GenBank/DDBJ databases">
        <title>Phyllosticta paracitricarpa is synonymous to the EU quarantine fungus P. citricarpa based on phylogenomic analyses.</title>
        <authorList>
            <consortium name="Lawrence Berkeley National Laboratory"/>
            <person name="Van ingen-buijs V.A."/>
            <person name="Van westerhoven A.C."/>
            <person name="Haridas S."/>
            <person name="Skiadas P."/>
            <person name="Martin F."/>
            <person name="Groenewald J.Z."/>
            <person name="Crous P.W."/>
            <person name="Seidl M.F."/>
        </authorList>
    </citation>
    <scope>NUCLEOTIDE SEQUENCE [LARGE SCALE GENOMIC DNA]</scope>
    <source>
        <strain evidence="2 3">CBS 141358</strain>
    </source>
</reference>
<organism evidence="2 3">
    <name type="scientific">Phyllosticta paracitricarpa</name>
    <dbReference type="NCBI Taxonomy" id="2016321"/>
    <lineage>
        <taxon>Eukaryota</taxon>
        <taxon>Fungi</taxon>
        <taxon>Dikarya</taxon>
        <taxon>Ascomycota</taxon>
        <taxon>Pezizomycotina</taxon>
        <taxon>Dothideomycetes</taxon>
        <taxon>Dothideomycetes incertae sedis</taxon>
        <taxon>Botryosphaeriales</taxon>
        <taxon>Phyllostictaceae</taxon>
        <taxon>Phyllosticta</taxon>
    </lineage>
</organism>
<evidence type="ECO:0008006" key="4">
    <source>
        <dbReference type="Google" id="ProtNLM"/>
    </source>
</evidence>
<keyword evidence="1" id="KW-0812">Transmembrane</keyword>
<dbReference type="Proteomes" id="UP001367316">
    <property type="component" value="Unassembled WGS sequence"/>
</dbReference>
<feature type="transmembrane region" description="Helical" evidence="1">
    <location>
        <begin position="51"/>
        <end position="69"/>
    </location>
</feature>
<keyword evidence="1" id="KW-1133">Transmembrane helix</keyword>
<proteinExistence type="predicted"/>
<evidence type="ECO:0000313" key="3">
    <source>
        <dbReference type="Proteomes" id="UP001367316"/>
    </source>
</evidence>
<accession>A0ABR1N6A4</accession>
<name>A0ABR1N6A4_9PEZI</name>
<sequence>MYARFGHQQSINDRSGCDCLFELGTLNVYVHVMLYARLFDFYYIYDGGCHASIIFLLVVIVVVVVVVVTENE</sequence>
<evidence type="ECO:0000313" key="2">
    <source>
        <dbReference type="EMBL" id="KAK7609551.1"/>
    </source>
</evidence>